<gene>
    <name evidence="9" type="ORF">GON05_32545</name>
</gene>
<comment type="caution">
    <text evidence="9">The sequence shown here is derived from an EMBL/GenBank/DDBJ whole genome shotgun (WGS) entry which is preliminary data.</text>
</comment>
<dbReference type="Pfam" id="PF00528">
    <property type="entry name" value="BPD_transp_1"/>
    <property type="match status" value="1"/>
</dbReference>
<evidence type="ECO:0000256" key="6">
    <source>
        <dbReference type="ARBA" id="ARBA00023136"/>
    </source>
</evidence>
<keyword evidence="6 7" id="KW-0472">Membrane</keyword>
<feature type="transmembrane region" description="Helical" evidence="7">
    <location>
        <begin position="145"/>
        <end position="166"/>
    </location>
</feature>
<keyword evidence="10" id="KW-1185">Reference proteome</keyword>
<protein>
    <submittedName>
        <fullName evidence="9">ABC transporter permease subunit</fullName>
    </submittedName>
</protein>
<evidence type="ECO:0000256" key="3">
    <source>
        <dbReference type="ARBA" id="ARBA00022475"/>
    </source>
</evidence>
<evidence type="ECO:0000313" key="9">
    <source>
        <dbReference type="EMBL" id="MVQ39334.1"/>
    </source>
</evidence>
<dbReference type="PANTHER" id="PTHR43744:SF2">
    <property type="entry name" value="ARABINOOLIGOSACCHARIDES TRANSPORT SYSTEM PERMEASE PROTEIN ARAQ"/>
    <property type="match status" value="1"/>
</dbReference>
<dbReference type="InterPro" id="IPR000515">
    <property type="entry name" value="MetI-like"/>
</dbReference>
<name>A0ABW9UGN5_9BACL</name>
<keyword evidence="4 7" id="KW-0812">Transmembrane</keyword>
<evidence type="ECO:0000259" key="8">
    <source>
        <dbReference type="PROSITE" id="PS50928"/>
    </source>
</evidence>
<dbReference type="CDD" id="cd06261">
    <property type="entry name" value="TM_PBP2"/>
    <property type="match status" value="1"/>
</dbReference>
<accession>A0ABW9UGN5</accession>
<dbReference type="EMBL" id="WSEM01000034">
    <property type="protein sequence ID" value="MVQ39334.1"/>
    <property type="molecule type" value="Genomic_DNA"/>
</dbReference>
<evidence type="ECO:0000256" key="5">
    <source>
        <dbReference type="ARBA" id="ARBA00022989"/>
    </source>
</evidence>
<evidence type="ECO:0000313" key="10">
    <source>
        <dbReference type="Proteomes" id="UP000467637"/>
    </source>
</evidence>
<sequence>MNTKLRRTLLTALIVIFFLIVCFIVLFPLYYMFMASFKSSKELFRNGMDFRIIPSLMSLDNYKLLFSGKGSIYLYWYRNSLGITALHTVVSLFLSSLVGYGLGAYNFRGKNIVFMLVLFVMMVPLEILMLPLYKLIVKMSIINTYYGVILPFVVSPMAIFFFRQYITGVSKDYMDAGRIDGCSEFGIFIRIMAPLMKPAFGAMGILLAMQNWNSFIWPLIVLRTNKMFTIPIGLASLMSPYGNNYDMLIAGAVLAIIPVILLFLVNQRAFISGLSSGGVKG</sequence>
<dbReference type="PANTHER" id="PTHR43744">
    <property type="entry name" value="ABC TRANSPORTER PERMEASE PROTEIN MG189-RELATED-RELATED"/>
    <property type="match status" value="1"/>
</dbReference>
<organism evidence="9 10">
    <name type="scientific">Paenibacillus anseongense</name>
    <dbReference type="NCBI Taxonomy" id="2682845"/>
    <lineage>
        <taxon>Bacteria</taxon>
        <taxon>Bacillati</taxon>
        <taxon>Bacillota</taxon>
        <taxon>Bacilli</taxon>
        <taxon>Bacillales</taxon>
        <taxon>Paenibacillaceae</taxon>
        <taxon>Paenibacillus</taxon>
    </lineage>
</organism>
<evidence type="ECO:0000256" key="7">
    <source>
        <dbReference type="RuleBase" id="RU363032"/>
    </source>
</evidence>
<feature type="domain" description="ABC transmembrane type-1" evidence="8">
    <location>
        <begin position="77"/>
        <end position="266"/>
    </location>
</feature>
<keyword evidence="2 7" id="KW-0813">Transport</keyword>
<dbReference type="SUPFAM" id="SSF161098">
    <property type="entry name" value="MetI-like"/>
    <property type="match status" value="1"/>
</dbReference>
<evidence type="ECO:0000256" key="1">
    <source>
        <dbReference type="ARBA" id="ARBA00004651"/>
    </source>
</evidence>
<reference evidence="9 10" key="1">
    <citation type="submission" date="2019-12" db="EMBL/GenBank/DDBJ databases">
        <authorList>
            <person name="Huq M.A."/>
        </authorList>
    </citation>
    <scope>NUCLEOTIDE SEQUENCE [LARGE SCALE GENOMIC DNA]</scope>
    <source>
        <strain evidence="9 10">MAH-34</strain>
    </source>
</reference>
<keyword evidence="5 7" id="KW-1133">Transmembrane helix</keyword>
<keyword evidence="3" id="KW-1003">Cell membrane</keyword>
<comment type="subcellular location">
    <subcellularLocation>
        <location evidence="1 7">Cell membrane</location>
        <topology evidence="1 7">Multi-pass membrane protein</topology>
    </subcellularLocation>
</comment>
<feature type="transmembrane region" description="Helical" evidence="7">
    <location>
        <begin position="247"/>
        <end position="265"/>
    </location>
</feature>
<dbReference type="Proteomes" id="UP000467637">
    <property type="component" value="Unassembled WGS sequence"/>
</dbReference>
<proteinExistence type="inferred from homology"/>
<evidence type="ECO:0000256" key="4">
    <source>
        <dbReference type="ARBA" id="ARBA00022692"/>
    </source>
</evidence>
<comment type="similarity">
    <text evidence="7">Belongs to the binding-protein-dependent transport system permease family.</text>
</comment>
<dbReference type="Gene3D" id="1.10.3720.10">
    <property type="entry name" value="MetI-like"/>
    <property type="match status" value="1"/>
</dbReference>
<dbReference type="RefSeq" id="WP_157325339.1">
    <property type="nucleotide sequence ID" value="NZ_WSEM01000034.1"/>
</dbReference>
<feature type="transmembrane region" description="Helical" evidence="7">
    <location>
        <begin position="81"/>
        <end position="100"/>
    </location>
</feature>
<dbReference type="PROSITE" id="PS50928">
    <property type="entry name" value="ABC_TM1"/>
    <property type="match status" value="1"/>
</dbReference>
<evidence type="ECO:0000256" key="2">
    <source>
        <dbReference type="ARBA" id="ARBA00022448"/>
    </source>
</evidence>
<dbReference type="InterPro" id="IPR035906">
    <property type="entry name" value="MetI-like_sf"/>
</dbReference>
<feature type="transmembrane region" description="Helical" evidence="7">
    <location>
        <begin position="112"/>
        <end position="133"/>
    </location>
</feature>
<feature type="transmembrane region" description="Helical" evidence="7">
    <location>
        <begin position="12"/>
        <end position="33"/>
    </location>
</feature>